<dbReference type="Proteomes" id="UP000732378">
    <property type="component" value="Unassembled WGS sequence"/>
</dbReference>
<dbReference type="RefSeq" id="WP_193670859.1">
    <property type="nucleotide sequence ID" value="NZ_JACDTV010000019.1"/>
</dbReference>
<evidence type="ECO:0000313" key="2">
    <source>
        <dbReference type="EMBL" id="MBM7509597.1"/>
    </source>
</evidence>
<keyword evidence="3" id="KW-1185">Reference proteome</keyword>
<dbReference type="EMBL" id="JAFBBZ010000001">
    <property type="protein sequence ID" value="MBM7509597.1"/>
    <property type="molecule type" value="Genomic_DNA"/>
</dbReference>
<evidence type="ECO:0000256" key="1">
    <source>
        <dbReference type="SAM" id="Phobius"/>
    </source>
</evidence>
<name>A0ABS2MEN8_9ACTN</name>
<keyword evidence="1" id="KW-1133">Transmembrane helix</keyword>
<sequence>MIVCCIPMLAIAGLLFLTGVAGSGIIVSALLCTAMMAAMMFAMPGGHAGHGHK</sequence>
<feature type="transmembrane region" description="Helical" evidence="1">
    <location>
        <begin position="6"/>
        <end position="31"/>
    </location>
</feature>
<reference evidence="2 3" key="1">
    <citation type="submission" date="2021-01" db="EMBL/GenBank/DDBJ databases">
        <title>Sequencing the genomes of 1000 actinobacteria strains.</title>
        <authorList>
            <person name="Klenk H.-P."/>
        </authorList>
    </citation>
    <scope>NUCLEOTIDE SEQUENCE [LARGE SCALE GENOMIC DNA]</scope>
    <source>
        <strain evidence="2 3">DSM 18239</strain>
    </source>
</reference>
<accession>A0ABS2MEN8</accession>
<keyword evidence="1" id="KW-0472">Membrane</keyword>
<evidence type="ECO:0008006" key="4">
    <source>
        <dbReference type="Google" id="ProtNLM"/>
    </source>
</evidence>
<organism evidence="2 3">
    <name type="scientific">Nocardioides salarius</name>
    <dbReference type="NCBI Taxonomy" id="374513"/>
    <lineage>
        <taxon>Bacteria</taxon>
        <taxon>Bacillati</taxon>
        <taxon>Actinomycetota</taxon>
        <taxon>Actinomycetes</taxon>
        <taxon>Propionibacteriales</taxon>
        <taxon>Nocardioidaceae</taxon>
        <taxon>Nocardioides</taxon>
    </lineage>
</organism>
<evidence type="ECO:0000313" key="3">
    <source>
        <dbReference type="Proteomes" id="UP000732378"/>
    </source>
</evidence>
<comment type="caution">
    <text evidence="2">The sequence shown here is derived from an EMBL/GenBank/DDBJ whole genome shotgun (WGS) entry which is preliminary data.</text>
</comment>
<protein>
    <recommendedName>
        <fullName evidence="4">DUF2933 domain-containing protein</fullName>
    </recommendedName>
</protein>
<keyword evidence="1" id="KW-0812">Transmembrane</keyword>
<gene>
    <name evidence="2" type="ORF">JOE61_003411</name>
</gene>
<proteinExistence type="predicted"/>